<dbReference type="STRING" id="1193729.A1OE_367"/>
<reference evidence="1 2" key="1">
    <citation type="journal article" date="2012" name="Proc. Natl. Acad. Sci. U.S.A.">
        <title>Genome streamlining and chemical defense in a coral reef symbiosis.</title>
        <authorList>
            <person name="Kwan J.C."/>
            <person name="Donia M.S."/>
            <person name="Han A.W."/>
            <person name="Hirose E."/>
            <person name="Haygood M.G."/>
            <person name="Schmidt E.W."/>
        </authorList>
    </citation>
    <scope>NUCLEOTIDE SEQUENCE [LARGE SCALE GENOMIC DNA]</scope>
    <source>
        <strain evidence="1 2">L2</strain>
    </source>
</reference>
<gene>
    <name evidence="1" type="ORF">A1OE_367</name>
</gene>
<dbReference type="KEGG" id="thal:A1OE_367"/>
<organism evidence="1 2">
    <name type="scientific">Candidatus Endolissoclinum faulkneri L2</name>
    <dbReference type="NCBI Taxonomy" id="1193729"/>
    <lineage>
        <taxon>Bacteria</taxon>
        <taxon>Pseudomonadati</taxon>
        <taxon>Pseudomonadota</taxon>
        <taxon>Alphaproteobacteria</taxon>
        <taxon>Rhodospirillales</taxon>
        <taxon>Rhodospirillaceae</taxon>
        <taxon>Candidatus Endolissoclinum</taxon>
    </lineage>
</organism>
<protein>
    <submittedName>
        <fullName evidence="1">Uncharacterized protein</fullName>
    </submittedName>
</protein>
<sequence length="43" mass="4993">MIETLSILRSIKMSILLTTEQCQLLNKMDRIIIISANHHELID</sequence>
<dbReference type="EMBL" id="CP003539">
    <property type="protein sequence ID" value="AFX98562.1"/>
    <property type="molecule type" value="Genomic_DNA"/>
</dbReference>
<proteinExistence type="predicted"/>
<evidence type="ECO:0000313" key="2">
    <source>
        <dbReference type="Proteomes" id="UP000010077"/>
    </source>
</evidence>
<name>K7YM37_9PROT</name>
<dbReference type="HOGENOM" id="CLU_3231066_0_0_5"/>
<accession>K7YM37</accession>
<dbReference type="Proteomes" id="UP000010077">
    <property type="component" value="Chromosome"/>
</dbReference>
<evidence type="ECO:0000313" key="1">
    <source>
        <dbReference type="EMBL" id="AFX98562.1"/>
    </source>
</evidence>
<keyword evidence="2" id="KW-1185">Reference proteome</keyword>
<dbReference type="AlphaFoldDB" id="K7YM37"/>